<dbReference type="InterPro" id="IPR051886">
    <property type="entry name" value="Seed_Dev/Stress_Resp_Reg"/>
</dbReference>
<name>A0AAP0KDC7_9MAGN</name>
<dbReference type="PANTHER" id="PTHR46354">
    <property type="entry name" value="DOG1 DOMAIN-CONTAINING PROTEIN"/>
    <property type="match status" value="1"/>
</dbReference>
<organism evidence="2 3">
    <name type="scientific">Stephania yunnanensis</name>
    <dbReference type="NCBI Taxonomy" id="152371"/>
    <lineage>
        <taxon>Eukaryota</taxon>
        <taxon>Viridiplantae</taxon>
        <taxon>Streptophyta</taxon>
        <taxon>Embryophyta</taxon>
        <taxon>Tracheophyta</taxon>
        <taxon>Spermatophyta</taxon>
        <taxon>Magnoliopsida</taxon>
        <taxon>Ranunculales</taxon>
        <taxon>Menispermaceae</taxon>
        <taxon>Menispermoideae</taxon>
        <taxon>Cissampelideae</taxon>
        <taxon>Stephania</taxon>
    </lineage>
</organism>
<dbReference type="GO" id="GO:0043565">
    <property type="term" value="F:sequence-specific DNA binding"/>
    <property type="evidence" value="ECO:0007669"/>
    <property type="project" value="InterPro"/>
</dbReference>
<comment type="caution">
    <text evidence="2">The sequence shown here is derived from an EMBL/GenBank/DDBJ whole genome shotgun (WGS) entry which is preliminary data.</text>
</comment>
<dbReference type="AlphaFoldDB" id="A0AAP0KDC7"/>
<keyword evidence="3" id="KW-1185">Reference proteome</keyword>
<feature type="domain" description="DOG1" evidence="1">
    <location>
        <begin position="1"/>
        <end position="194"/>
    </location>
</feature>
<dbReference type="Pfam" id="PF14144">
    <property type="entry name" value="DOG1"/>
    <property type="match status" value="1"/>
</dbReference>
<dbReference type="EMBL" id="JBBNAF010000004">
    <property type="protein sequence ID" value="KAK9150576.1"/>
    <property type="molecule type" value="Genomic_DNA"/>
</dbReference>
<dbReference type="PANTHER" id="PTHR46354:SF2">
    <property type="entry name" value="PROTEIN DOG1-LIKE 4"/>
    <property type="match status" value="1"/>
</dbReference>
<gene>
    <name evidence="2" type="ORF">Syun_008885</name>
</gene>
<evidence type="ECO:0000259" key="1">
    <source>
        <dbReference type="PROSITE" id="PS51806"/>
    </source>
</evidence>
<dbReference type="PROSITE" id="PS51806">
    <property type="entry name" value="DOG1"/>
    <property type="match status" value="1"/>
</dbReference>
<dbReference type="GO" id="GO:0006351">
    <property type="term" value="P:DNA-templated transcription"/>
    <property type="evidence" value="ECO:0007669"/>
    <property type="project" value="InterPro"/>
</dbReference>
<dbReference type="InterPro" id="IPR025422">
    <property type="entry name" value="TGA_domain"/>
</dbReference>
<protein>
    <recommendedName>
        <fullName evidence="1">DOG1 domain-containing protein</fullName>
    </recommendedName>
</protein>
<evidence type="ECO:0000313" key="3">
    <source>
        <dbReference type="Proteomes" id="UP001420932"/>
    </source>
</evidence>
<sequence>MTVPRDQSHEKQHKHLVSKVTHLYKEYYKVKWAGARQDVLGFYSPTWMTPLERALLWFTDWKPSMLYRVLHSLKSTAGTDGDDDGKKLKEMRWRTGVEEGRVEREMERQQVAMADRRMVELARGGPGGGGCVEGALDQVLVGLERVMKSADCVRLKALKGVLEVLSPLQCVDFMAALLMVQLRVRCWGKMDSVRSSSGCDGEGVGVARVDVI</sequence>
<dbReference type="Proteomes" id="UP001420932">
    <property type="component" value="Unassembled WGS sequence"/>
</dbReference>
<accession>A0AAP0KDC7</accession>
<reference evidence="2 3" key="1">
    <citation type="submission" date="2024-01" db="EMBL/GenBank/DDBJ databases">
        <title>Genome assemblies of Stephania.</title>
        <authorList>
            <person name="Yang L."/>
        </authorList>
    </citation>
    <scope>NUCLEOTIDE SEQUENCE [LARGE SCALE GENOMIC DNA]</scope>
    <source>
        <strain evidence="2">YNDBR</strain>
        <tissue evidence="2">Leaf</tissue>
    </source>
</reference>
<evidence type="ECO:0000313" key="2">
    <source>
        <dbReference type="EMBL" id="KAK9150576.1"/>
    </source>
</evidence>
<proteinExistence type="predicted"/>